<reference evidence="1" key="1">
    <citation type="submission" date="2013-11" db="EMBL/GenBank/DDBJ databases">
        <title>The Genome Sequence of Phytophthora parasitica CJ02B3.</title>
        <authorList>
            <consortium name="The Broad Institute Genomics Platform"/>
            <person name="Russ C."/>
            <person name="Tyler B."/>
            <person name="Panabieres F."/>
            <person name="Shan W."/>
            <person name="Tripathy S."/>
            <person name="Grunwald N."/>
            <person name="Machado M."/>
            <person name="Johnson C.S."/>
            <person name="Arredondo F."/>
            <person name="Hong C."/>
            <person name="Coffey M."/>
            <person name="Young S.K."/>
            <person name="Zeng Q."/>
            <person name="Gargeya S."/>
            <person name="Fitzgerald M."/>
            <person name="Abouelleil A."/>
            <person name="Alvarado L."/>
            <person name="Chapman S.B."/>
            <person name="Gainer-Dewar J."/>
            <person name="Goldberg J."/>
            <person name="Griggs A."/>
            <person name="Gujja S."/>
            <person name="Hansen M."/>
            <person name="Howarth C."/>
            <person name="Imamovic A."/>
            <person name="Ireland A."/>
            <person name="Larimer J."/>
            <person name="McCowan C."/>
            <person name="Murphy C."/>
            <person name="Pearson M."/>
            <person name="Poon T.W."/>
            <person name="Priest M."/>
            <person name="Roberts A."/>
            <person name="Saif S."/>
            <person name="Shea T."/>
            <person name="Sykes S."/>
            <person name="Wortman J."/>
            <person name="Nusbaum C."/>
            <person name="Birren B."/>
        </authorList>
    </citation>
    <scope>NUCLEOTIDE SEQUENCE [LARGE SCALE GENOMIC DNA]</scope>
    <source>
        <strain evidence="1">CJ02B3</strain>
    </source>
</reference>
<reference evidence="2 3" key="2">
    <citation type="submission" date="2013-11" db="EMBL/GenBank/DDBJ databases">
        <title>The Genome Sequence of Phytophthora parasitica CJ05E6.</title>
        <authorList>
            <consortium name="The Broad Institute Genomics Platform"/>
            <person name="Russ C."/>
            <person name="Tyler B."/>
            <person name="Panabieres F."/>
            <person name="Shan W."/>
            <person name="Tripathy S."/>
            <person name="Grunwald N."/>
            <person name="Machado M."/>
            <person name="Johnson C.S."/>
            <person name="Arredondo F."/>
            <person name="Hong C."/>
            <person name="Coffey M."/>
            <person name="Young S.K."/>
            <person name="Zeng Q."/>
            <person name="Gargeya S."/>
            <person name="Fitzgerald M."/>
            <person name="Abouelleil A."/>
            <person name="Alvarado L."/>
            <person name="Chapman S.B."/>
            <person name="Gainer-Dewar J."/>
            <person name="Goldberg J."/>
            <person name="Griggs A."/>
            <person name="Gujja S."/>
            <person name="Hansen M."/>
            <person name="Howarth C."/>
            <person name="Imamovic A."/>
            <person name="Ireland A."/>
            <person name="Larimer J."/>
            <person name="McCowan C."/>
            <person name="Murphy C."/>
            <person name="Pearson M."/>
            <person name="Poon T.W."/>
            <person name="Priest M."/>
            <person name="Roberts A."/>
            <person name="Saif S."/>
            <person name="Shea T."/>
            <person name="Sykes S."/>
            <person name="Wortman J."/>
            <person name="Nusbaum C."/>
            <person name="Birren B."/>
        </authorList>
    </citation>
    <scope>NUCLEOTIDE SEQUENCE [LARGE SCALE GENOMIC DNA]</scope>
    <source>
        <strain evidence="2 3">CJ05E6</strain>
    </source>
</reference>
<dbReference type="AlphaFoldDB" id="W2GZT8"/>
<proteinExistence type="predicted"/>
<evidence type="ECO:0000313" key="1">
    <source>
        <dbReference type="EMBL" id="ETK88528.1"/>
    </source>
</evidence>
<dbReference type="Proteomes" id="UP000053236">
    <property type="component" value="Unassembled WGS sequence"/>
</dbReference>
<dbReference type="EMBL" id="KI685882">
    <property type="protein sequence ID" value="ETK88528.1"/>
    <property type="molecule type" value="Genomic_DNA"/>
</dbReference>
<evidence type="ECO:0000313" key="3">
    <source>
        <dbReference type="Proteomes" id="UP000053864"/>
    </source>
</evidence>
<name>W2GZT8_PHYNI</name>
<dbReference type="Proteomes" id="UP000053864">
    <property type="component" value="Unassembled WGS sequence"/>
</dbReference>
<gene>
    <name evidence="1" type="ORF">L915_07236</name>
    <name evidence="2" type="ORF">L916_07189</name>
</gene>
<dbReference type="EMBL" id="KI672481">
    <property type="protein sequence ID" value="ETL41921.1"/>
    <property type="molecule type" value="Genomic_DNA"/>
</dbReference>
<sequence length="67" mass="7797">MSVSTVICEGIASRFESSSPFEYVQIQHQEMMLYATSSSSMFYFRYQPVLLLRVFLLTINKAHIQKL</sequence>
<protein>
    <submittedName>
        <fullName evidence="1">Uncharacterized protein</fullName>
    </submittedName>
</protein>
<accession>W2GZT8</accession>
<organism evidence="1">
    <name type="scientific">Phytophthora nicotianae</name>
    <name type="common">Potato buckeye rot agent</name>
    <name type="synonym">Phytophthora parasitica</name>
    <dbReference type="NCBI Taxonomy" id="4792"/>
    <lineage>
        <taxon>Eukaryota</taxon>
        <taxon>Sar</taxon>
        <taxon>Stramenopiles</taxon>
        <taxon>Oomycota</taxon>
        <taxon>Peronosporomycetes</taxon>
        <taxon>Peronosporales</taxon>
        <taxon>Peronosporaceae</taxon>
        <taxon>Phytophthora</taxon>
    </lineage>
</organism>
<evidence type="ECO:0000313" key="2">
    <source>
        <dbReference type="EMBL" id="ETL41921.1"/>
    </source>
</evidence>